<dbReference type="InterPro" id="IPR045057">
    <property type="entry name" value="Gcn5-rel_NAT"/>
</dbReference>
<dbReference type="PROSITE" id="PS51729">
    <property type="entry name" value="GNAT_YJDJ"/>
    <property type="match status" value="1"/>
</dbReference>
<dbReference type="SUPFAM" id="SSF55729">
    <property type="entry name" value="Acyl-CoA N-acyltransferases (Nat)"/>
    <property type="match status" value="1"/>
</dbReference>
<dbReference type="GO" id="GO:0016746">
    <property type="term" value="F:acyltransferase activity"/>
    <property type="evidence" value="ECO:0007669"/>
    <property type="project" value="UniProtKB-KW"/>
</dbReference>
<evidence type="ECO:0000313" key="3">
    <source>
        <dbReference type="Proteomes" id="UP001442841"/>
    </source>
</evidence>
<evidence type="ECO:0000259" key="1">
    <source>
        <dbReference type="PROSITE" id="PS51729"/>
    </source>
</evidence>
<name>A0ABZ3FJJ1_9ACTN</name>
<dbReference type="PANTHER" id="PTHR31435">
    <property type="entry name" value="PROTEIN NATD1"/>
    <property type="match status" value="1"/>
</dbReference>
<keyword evidence="2" id="KW-0012">Acyltransferase</keyword>
<proteinExistence type="predicted"/>
<dbReference type="InterPro" id="IPR016181">
    <property type="entry name" value="Acyl_CoA_acyltransferase"/>
</dbReference>
<feature type="domain" description="N-acetyltransferase" evidence="1">
    <location>
        <begin position="7"/>
        <end position="94"/>
    </location>
</feature>
<dbReference type="Gene3D" id="3.40.630.30">
    <property type="match status" value="1"/>
</dbReference>
<dbReference type="Proteomes" id="UP001442841">
    <property type="component" value="Chromosome"/>
</dbReference>
<keyword evidence="2" id="KW-0808">Transferase</keyword>
<dbReference type="PANTHER" id="PTHR31435:SF10">
    <property type="entry name" value="BSR4717 PROTEIN"/>
    <property type="match status" value="1"/>
</dbReference>
<dbReference type="EC" id="2.3.1.-" evidence="2"/>
<accession>A0ABZ3FJJ1</accession>
<sequence>MRGLTITHVPDKQRYEAELDGRPAGFTEYAYTGEYVVFTHTEVTDEAQGMGVAGALAKQALDDIRADGIRKVLPSCPYIKNWIGKHPDYLSLVPAVKHPGH</sequence>
<dbReference type="InterPro" id="IPR031165">
    <property type="entry name" value="GNAT_YJDJ"/>
</dbReference>
<protein>
    <submittedName>
        <fullName evidence="2">GNAT family N-acetyltransferase</fullName>
        <ecNumber evidence="2">2.3.1.-</ecNumber>
    </submittedName>
</protein>
<dbReference type="CDD" id="cd04301">
    <property type="entry name" value="NAT_SF"/>
    <property type="match status" value="1"/>
</dbReference>
<evidence type="ECO:0000313" key="2">
    <source>
        <dbReference type="EMBL" id="XAN06188.1"/>
    </source>
</evidence>
<gene>
    <name evidence="2" type="ORF">AADG42_02320</name>
</gene>
<dbReference type="RefSeq" id="WP_425307620.1">
    <property type="nucleotide sequence ID" value="NZ_CP154795.1"/>
</dbReference>
<dbReference type="EMBL" id="CP154795">
    <property type="protein sequence ID" value="XAN06188.1"/>
    <property type="molecule type" value="Genomic_DNA"/>
</dbReference>
<organism evidence="2 3">
    <name type="scientific">Ammonicoccus fulvus</name>
    <dbReference type="NCBI Taxonomy" id="3138240"/>
    <lineage>
        <taxon>Bacteria</taxon>
        <taxon>Bacillati</taxon>
        <taxon>Actinomycetota</taxon>
        <taxon>Actinomycetes</taxon>
        <taxon>Propionibacteriales</taxon>
        <taxon>Propionibacteriaceae</taxon>
        <taxon>Ammonicoccus</taxon>
    </lineage>
</organism>
<keyword evidence="3" id="KW-1185">Reference proteome</keyword>
<dbReference type="Pfam" id="PF14542">
    <property type="entry name" value="Acetyltransf_CG"/>
    <property type="match status" value="1"/>
</dbReference>
<reference evidence="2 3" key="1">
    <citation type="submission" date="2024-04" db="EMBL/GenBank/DDBJ databases">
        <title>Isolation of an actinomycete strain from pig manure.</title>
        <authorList>
            <person name="Gong T."/>
            <person name="Yu Z."/>
            <person name="An M."/>
            <person name="Wei C."/>
            <person name="Yang W."/>
            <person name="Liu L."/>
        </authorList>
    </citation>
    <scope>NUCLEOTIDE SEQUENCE [LARGE SCALE GENOMIC DNA]</scope>
    <source>
        <strain evidence="2 3">ZF39</strain>
    </source>
</reference>